<gene>
    <name evidence="2" type="ORF">HY30_06930</name>
</gene>
<keyword evidence="3" id="KW-1185">Reference proteome</keyword>
<evidence type="ECO:0000313" key="3">
    <source>
        <dbReference type="Proteomes" id="UP000027190"/>
    </source>
</evidence>
<feature type="transmembrane region" description="Helical" evidence="1">
    <location>
        <begin position="6"/>
        <end position="30"/>
    </location>
</feature>
<keyword evidence="1" id="KW-1133">Transmembrane helix</keyword>
<reference evidence="2 3" key="1">
    <citation type="journal article" date="2014" name="Antonie Van Leeuwenhoek">
        <title>Hyphomonas beringensis sp. nov. and Hyphomonas chukchiensis sp. nov., isolated from surface seawater of the Bering Sea and Chukchi Sea.</title>
        <authorList>
            <person name="Li C."/>
            <person name="Lai Q."/>
            <person name="Li G."/>
            <person name="Dong C."/>
            <person name="Wang J."/>
            <person name="Liao Y."/>
            <person name="Shao Z."/>
        </authorList>
    </citation>
    <scope>NUCLEOTIDE SEQUENCE [LARGE SCALE GENOMIC DNA]</scope>
    <source>
        <strain evidence="2 3">BH-BN04-4</strain>
    </source>
</reference>
<dbReference type="Proteomes" id="UP000027190">
    <property type="component" value="Unassembled WGS sequence"/>
</dbReference>
<evidence type="ECO:0000256" key="1">
    <source>
        <dbReference type="SAM" id="Phobius"/>
    </source>
</evidence>
<evidence type="ECO:0000313" key="2">
    <source>
        <dbReference type="EMBL" id="KCZ55984.1"/>
    </source>
</evidence>
<dbReference type="AlphaFoldDB" id="A0A062UHB6"/>
<keyword evidence="1" id="KW-0472">Membrane</keyword>
<dbReference type="EMBL" id="AWFG01000052">
    <property type="protein sequence ID" value="KCZ55984.1"/>
    <property type="molecule type" value="Genomic_DNA"/>
</dbReference>
<dbReference type="STRING" id="1280947.HY30_06930"/>
<sequence>MSGDWYGALVLMSANLDIMLLRSNVIITLIEMRMYILIMPSQGEVFRDMPCVATEA</sequence>
<keyword evidence="1" id="KW-0812">Transmembrane</keyword>
<organism evidence="2 3">
    <name type="scientific">Hyphomonas chukchiensis</name>
    <dbReference type="NCBI Taxonomy" id="1280947"/>
    <lineage>
        <taxon>Bacteria</taxon>
        <taxon>Pseudomonadati</taxon>
        <taxon>Pseudomonadota</taxon>
        <taxon>Alphaproteobacteria</taxon>
        <taxon>Hyphomonadales</taxon>
        <taxon>Hyphomonadaceae</taxon>
        <taxon>Hyphomonas</taxon>
    </lineage>
</organism>
<proteinExistence type="predicted"/>
<name>A0A062UHB6_9PROT</name>
<comment type="caution">
    <text evidence="2">The sequence shown here is derived from an EMBL/GenBank/DDBJ whole genome shotgun (WGS) entry which is preliminary data.</text>
</comment>
<accession>A0A062UHB6</accession>
<protein>
    <submittedName>
        <fullName evidence="2">Uncharacterized protein</fullName>
    </submittedName>
</protein>